<dbReference type="Gene3D" id="3.30.479.30">
    <property type="entry name" value="Band 7 domain"/>
    <property type="match status" value="3"/>
</dbReference>
<dbReference type="InterPro" id="IPR027705">
    <property type="entry name" value="Flotillin_fam"/>
</dbReference>
<dbReference type="STRING" id="3750.A0A498HLI9"/>
<feature type="coiled-coil region" evidence="7">
    <location>
        <begin position="743"/>
        <end position="797"/>
    </location>
</feature>
<organism evidence="9 10">
    <name type="scientific">Malus domestica</name>
    <name type="common">Apple</name>
    <name type="synonym">Pyrus malus</name>
    <dbReference type="NCBI Taxonomy" id="3750"/>
    <lineage>
        <taxon>Eukaryota</taxon>
        <taxon>Viridiplantae</taxon>
        <taxon>Streptophyta</taxon>
        <taxon>Embryophyta</taxon>
        <taxon>Tracheophyta</taxon>
        <taxon>Spermatophyta</taxon>
        <taxon>Magnoliopsida</taxon>
        <taxon>eudicotyledons</taxon>
        <taxon>Gunneridae</taxon>
        <taxon>Pentapetalae</taxon>
        <taxon>rosids</taxon>
        <taxon>fabids</taxon>
        <taxon>Rosales</taxon>
        <taxon>Rosaceae</taxon>
        <taxon>Amygdaloideae</taxon>
        <taxon>Maleae</taxon>
        <taxon>Malus</taxon>
    </lineage>
</organism>
<dbReference type="CDD" id="cd03399">
    <property type="entry name" value="SPFH_flotillin"/>
    <property type="match status" value="3"/>
</dbReference>
<comment type="caution">
    <text evidence="9">The sequence shown here is derived from an EMBL/GenBank/DDBJ whole genome shotgun (WGS) entry which is preliminary data.</text>
</comment>
<feature type="domain" description="Band 7" evidence="8">
    <location>
        <begin position="4"/>
        <end position="184"/>
    </location>
</feature>
<keyword evidence="10" id="KW-1185">Reference proteome</keyword>
<comment type="subcellular location">
    <subcellularLocation>
        <location evidence="1">Cell membrane</location>
    </subcellularLocation>
    <subcellularLocation>
        <location evidence="2">Membrane</location>
        <location evidence="2">Caveola</location>
    </subcellularLocation>
</comment>
<evidence type="ECO:0000256" key="4">
    <source>
        <dbReference type="ARBA" id="ARBA00022475"/>
    </source>
</evidence>
<keyword evidence="6" id="KW-0472">Membrane</keyword>
<name>A0A498HLI9_MALDO</name>
<dbReference type="Pfam" id="PF01145">
    <property type="entry name" value="Band_7"/>
    <property type="match status" value="3"/>
</dbReference>
<evidence type="ECO:0000256" key="1">
    <source>
        <dbReference type="ARBA" id="ARBA00004236"/>
    </source>
</evidence>
<comment type="similarity">
    <text evidence="3">Belongs to the band 7/mec-2 family. Flotillin subfamily.</text>
</comment>
<evidence type="ECO:0000256" key="5">
    <source>
        <dbReference type="ARBA" id="ARBA00023054"/>
    </source>
</evidence>
<gene>
    <name evidence="9" type="ORF">DVH24_012062</name>
</gene>
<proteinExistence type="inferred from homology"/>
<evidence type="ECO:0000313" key="10">
    <source>
        <dbReference type="Proteomes" id="UP000290289"/>
    </source>
</evidence>
<protein>
    <recommendedName>
        <fullName evidence="8">Band 7 domain-containing protein</fullName>
    </recommendedName>
</protein>
<dbReference type="SUPFAM" id="SSF117892">
    <property type="entry name" value="Band 7/SPFH domain"/>
    <property type="match status" value="3"/>
</dbReference>
<feature type="domain" description="Band 7" evidence="8">
    <location>
        <begin position="470"/>
        <end position="631"/>
    </location>
</feature>
<evidence type="ECO:0000256" key="7">
    <source>
        <dbReference type="SAM" id="Coils"/>
    </source>
</evidence>
<dbReference type="InterPro" id="IPR036013">
    <property type="entry name" value="Band_7/SPFH_dom_sf"/>
</dbReference>
<evidence type="ECO:0000256" key="6">
    <source>
        <dbReference type="ARBA" id="ARBA00023136"/>
    </source>
</evidence>
<dbReference type="PANTHER" id="PTHR13806:SF31">
    <property type="entry name" value="FLOTILLIN-LIKE PROTEIN 1-RELATED"/>
    <property type="match status" value="1"/>
</dbReference>
<dbReference type="PANTHER" id="PTHR13806">
    <property type="entry name" value="FLOTILLIN-RELATED"/>
    <property type="match status" value="1"/>
</dbReference>
<keyword evidence="4" id="KW-1003">Cell membrane</keyword>
<evidence type="ECO:0000259" key="8">
    <source>
        <dbReference type="Pfam" id="PF01145"/>
    </source>
</evidence>
<evidence type="ECO:0000256" key="3">
    <source>
        <dbReference type="ARBA" id="ARBA00007161"/>
    </source>
</evidence>
<keyword evidence="5 7" id="KW-0175">Coiled coil</keyword>
<dbReference type="Proteomes" id="UP000290289">
    <property type="component" value="Chromosome 15"/>
</dbReference>
<feature type="domain" description="Band 7" evidence="8">
    <location>
        <begin position="924"/>
        <end position="1103"/>
    </location>
</feature>
<dbReference type="InterPro" id="IPR001107">
    <property type="entry name" value="Band_7"/>
</dbReference>
<reference evidence="9 10" key="1">
    <citation type="submission" date="2018-10" db="EMBL/GenBank/DDBJ databases">
        <title>A high-quality apple genome assembly.</title>
        <authorList>
            <person name="Hu J."/>
        </authorList>
    </citation>
    <scope>NUCLEOTIDE SEQUENCE [LARGE SCALE GENOMIC DNA]</scope>
    <source>
        <strain evidence="10">cv. HFTH1</strain>
        <tissue evidence="9">Young leaf</tissue>
    </source>
</reference>
<evidence type="ECO:0000256" key="2">
    <source>
        <dbReference type="ARBA" id="ARBA00004345"/>
    </source>
</evidence>
<dbReference type="GO" id="GO:0005901">
    <property type="term" value="C:caveola"/>
    <property type="evidence" value="ECO:0007669"/>
    <property type="project" value="UniProtKB-SubCell"/>
</dbReference>
<evidence type="ECO:0000313" key="9">
    <source>
        <dbReference type="EMBL" id="RXH72378.1"/>
    </source>
</evidence>
<accession>A0A498HLI9</accession>
<dbReference type="EMBL" id="RDQH01000341">
    <property type="protein sequence ID" value="RXH72378.1"/>
    <property type="molecule type" value="Genomic_DNA"/>
</dbReference>
<sequence>MYRVASPSEYLVITGVGIDDIKLAKKAWILPGQSFIIFDMSPVNYTFEVQAMSSEKLPFMLPAVFTIGPRIDDMESLHKYAKLISRHDKLSSHVKELVQGIIEGETRVLAASMTMEEVFKGTKEFKQEVFGKVQLELNQFGLLIYNANVKQLVDVPGHEYFSYLGQKTQMEAANQARVDVAEAKKKGEIGSKLREGETLQNAAKIDAETKIYGTKREGEGRMAEIKVKAEVKVYENVREAEVAEANAELAKKKAGWAKEAQVAEVEAAKAVALRDAELQTEVERMNALTMTEKLKAEFLSKASVEYETKVQEANWELYNKQKASEAILYQREKEADAKKALAEAEFYARQQAADGEFYAKKKEAEGLMALGQAQGAYLRHLLDAVGGNYAAMRDFMMINSGMFQEIAKINAEAVRGLQPKISIWTNGGGEGGDGGANGAMKEISGVYKMLPPLFKTYLVITGVGIDDIKLAKKAWIMPGQTCTVFDMTPVNYTFQVQAMSSEMLPFTLPAVFTIGPRTDDMPSLHKYAKLLCRQDQLSNNVRDLVLGIIEGETRVLAASMTMEDVFKMTKEFKEQVFDKVQLELNQFGLWIYNANVKQLVDAPGQEYFSYLGQKIQMEAANKARVDVAEAKKNGEIGSKERQGLTLQNAAKINAETKIFRTKREGEEKMEGIRTRTQVKVFENMREAEVAEANADLMKKKAGWTKEAHVAEVEASKAVALREAELQKEVERMNALTRKEKLTAELLTEANVEYETKVQSANSEFYKEQKATDAVLYQREKEAEAQKATAEAQLYARQQAADGDFYARKKATEAELYARQQAADAKCYARKKEAEGLMALGHAQGAYLLSLLDPVGGNYAAIRDFMMIKSGMLQEVAKINAEAVRGLKPKISIWTNGCGEGGDGGANGAMKEIAGVYKALPPLVANASEYLVITGVGIDDVKLAKKAWIMPGQSCSVFDMSPVNYTFEVQAMSSEKLPFILPAVFTIGPRVDDVPSLHKYAKLLCRHDQLSSHVKDLVQGIIEGETRVLAASMTMEDVFKGTKEFKKEVFDKVQLELNQFGLLIYNANVKQLVDVRGHEYFSYLGQKIQMEAANKARVDVAEAKKKGEIGSKEREGLTLQNAAKIDAETKIFRTQREGEGKMEEIKTRTEVKVFENIREAEVAKANAELAKKKAGWAKEAHVAEVEASKAVALREAELQKEVERMNALTRTEKLKAELLTEASVEYETKVQSANSEFYKEQKAADAILYQREKEAEAQKATAEAQLFARQQAADGDFYAKKKATEAELYARQQAADAECYAKQKEAEGLMALGQAQGAYLRSLWDALGGNYAAMRDYMMINSGMFQEIAKINAEAVRGLQPKISIWTNNGGEGGDGGANGAMKEIAGVYKALPPLFNTVHEQTGMKPPAWMGTLSNCPSTNSTLDSN</sequence>